<protein>
    <submittedName>
        <fullName evidence="15">PTS N-acetyl-D-glucosamine transporter</fullName>
    </submittedName>
</protein>
<keyword evidence="8" id="KW-0418">Kinase</keyword>
<feature type="transmembrane region" description="Helical" evidence="12">
    <location>
        <begin position="342"/>
        <end position="362"/>
    </location>
</feature>
<dbReference type="InterPro" id="IPR013013">
    <property type="entry name" value="PTS_EIIC_1"/>
</dbReference>
<keyword evidence="6" id="KW-0598">Phosphotransferase system</keyword>
<keyword evidence="4" id="KW-0762">Sugar transport</keyword>
<feature type="transmembrane region" description="Helical" evidence="12">
    <location>
        <begin position="202"/>
        <end position="220"/>
    </location>
</feature>
<dbReference type="CDD" id="cd00212">
    <property type="entry name" value="PTS_IIB_glc"/>
    <property type="match status" value="1"/>
</dbReference>
<keyword evidence="16" id="KW-1185">Reference proteome</keyword>
<evidence type="ECO:0000256" key="6">
    <source>
        <dbReference type="ARBA" id="ARBA00022683"/>
    </source>
</evidence>
<feature type="transmembrane region" description="Helical" evidence="12">
    <location>
        <begin position="232"/>
        <end position="254"/>
    </location>
</feature>
<feature type="transmembrane region" description="Helical" evidence="12">
    <location>
        <begin position="20"/>
        <end position="38"/>
    </location>
</feature>
<dbReference type="InterPro" id="IPR036878">
    <property type="entry name" value="Glu_permease_IIB"/>
</dbReference>
<dbReference type="GO" id="GO:0008982">
    <property type="term" value="F:protein-N(PI)-phosphohistidine-sugar phosphotransferase activity"/>
    <property type="evidence" value="ECO:0007669"/>
    <property type="project" value="InterPro"/>
</dbReference>
<keyword evidence="3" id="KW-1003">Cell membrane</keyword>
<evidence type="ECO:0000256" key="10">
    <source>
        <dbReference type="ARBA" id="ARBA00023136"/>
    </source>
</evidence>
<dbReference type="GO" id="GO:0090563">
    <property type="term" value="F:protein-phosphocysteine-sugar phosphotransferase activity"/>
    <property type="evidence" value="ECO:0007669"/>
    <property type="project" value="TreeGrafter"/>
</dbReference>
<dbReference type="Proteomes" id="UP000235346">
    <property type="component" value="Unassembled WGS sequence"/>
</dbReference>
<dbReference type="EMBL" id="PNRE01000005">
    <property type="protein sequence ID" value="PMR72024.1"/>
    <property type="molecule type" value="Genomic_DNA"/>
</dbReference>
<evidence type="ECO:0000256" key="11">
    <source>
        <dbReference type="PROSITE-ProRule" id="PRU00421"/>
    </source>
</evidence>
<dbReference type="InterPro" id="IPR001996">
    <property type="entry name" value="PTS_IIB_1"/>
</dbReference>
<dbReference type="InterPro" id="IPR010974">
    <property type="entry name" value="PTS_IIBC_nag"/>
</dbReference>
<dbReference type="GO" id="GO:0015572">
    <property type="term" value="F:N-acetylglucosamine transmembrane transporter activity"/>
    <property type="evidence" value="ECO:0007669"/>
    <property type="project" value="InterPro"/>
</dbReference>
<evidence type="ECO:0000256" key="7">
    <source>
        <dbReference type="ARBA" id="ARBA00022692"/>
    </source>
</evidence>
<keyword evidence="10 12" id="KW-0472">Membrane</keyword>
<evidence type="ECO:0000259" key="14">
    <source>
        <dbReference type="PROSITE" id="PS51103"/>
    </source>
</evidence>
<comment type="caution">
    <text evidence="11">Lacks conserved residue(s) required for the propagation of feature annotation.</text>
</comment>
<dbReference type="InterPro" id="IPR003352">
    <property type="entry name" value="PTS_EIIC"/>
</dbReference>
<dbReference type="GO" id="GO:0009401">
    <property type="term" value="P:phosphoenolpyruvate-dependent sugar phosphotransferase system"/>
    <property type="evidence" value="ECO:0007669"/>
    <property type="project" value="UniProtKB-KW"/>
</dbReference>
<feature type="domain" description="PTS EIIC type-1" evidence="14">
    <location>
        <begin position="7"/>
        <end position="374"/>
    </location>
</feature>
<gene>
    <name evidence="15" type="ORF">C1H66_00830</name>
</gene>
<keyword evidence="9 12" id="KW-1133">Transmembrane helix</keyword>
<dbReference type="AlphaFoldDB" id="A0A2N7TV10"/>
<sequence length="590" mass="61326">MTMTLGNRLMAGLQRLGRSLMLPIAVLPIAGLLLRLGQPDLLDIAFIAGAGEAIFANLALIFAIGLAVGFADDGNGAAGLAGVIGYLVLDAVLTALNPEIDMGVLAGIIIGSVAGLLYNRYKAIRLPDYLAFFGGRRFVPIATGLAAVALGVVFGLAWPPVQHGIDALGRWLIDAGELGLFVYGTLNRLLIVTGLHHVLNSLVWFVFGSFEAASGTLASGDLNRFFAGDPTAGSFMAGFFPVMMFGLPAAALAMYHAAPRGRRAQVGGLLLSLALTAFLTGVTEPIEFTFMFLAPLLYGLHALLTGISMALMHWLDVKLGFTFSAGAFDFALSYGLSTNGWLMLPVGLAYFALYYTVFRWAIARFDLPTPGREPETVAPRSGNEPCGERGPAFVAALGGAANLVSVGACTTRLRLVLNDPARLDEAALKALGSRGLLRLQGGGVQVILGPIADGVADEIRQALSQGDRGPIAASSHDPVADEIRGALAAQGTTPQGAPATPQGRAAVPAEAIDAAARGDWLHALGGEANVSEAAAVATTRLRLALRDATVLDEAALTRLGAHGVQRLEHGVVHVLLGRHAATVARGLQNG</sequence>
<evidence type="ECO:0000256" key="3">
    <source>
        <dbReference type="ARBA" id="ARBA00022475"/>
    </source>
</evidence>
<keyword evidence="5" id="KW-0808">Transferase</keyword>
<evidence type="ECO:0000256" key="9">
    <source>
        <dbReference type="ARBA" id="ARBA00022989"/>
    </source>
</evidence>
<feature type="transmembrane region" description="Helical" evidence="12">
    <location>
        <begin position="178"/>
        <end position="195"/>
    </location>
</feature>
<dbReference type="Gene3D" id="3.30.1360.60">
    <property type="entry name" value="Glucose permease domain IIB"/>
    <property type="match status" value="2"/>
</dbReference>
<evidence type="ECO:0000259" key="13">
    <source>
        <dbReference type="PROSITE" id="PS51098"/>
    </source>
</evidence>
<dbReference type="Pfam" id="PF00367">
    <property type="entry name" value="PTS_EIIB"/>
    <property type="match status" value="1"/>
</dbReference>
<reference evidence="15 16" key="1">
    <citation type="submission" date="2018-01" db="EMBL/GenBank/DDBJ databases">
        <title>Halomonas endophytica sp. nov., isolated from storage liquid in the stems of Populus euphratica.</title>
        <authorList>
            <person name="Chen C."/>
        </authorList>
    </citation>
    <scope>NUCLEOTIDE SEQUENCE [LARGE SCALE GENOMIC DNA]</scope>
    <source>
        <strain evidence="15 16">DSM 26881</strain>
    </source>
</reference>
<dbReference type="SUPFAM" id="SSF55604">
    <property type="entry name" value="Glucose permease domain IIB"/>
    <property type="match status" value="2"/>
</dbReference>
<dbReference type="PANTHER" id="PTHR30009:SF4">
    <property type="entry name" value="PTS SYSTEM N-ACETYLGLUCOSAMINE-SPECIFIC EIICBA COMPONENT"/>
    <property type="match status" value="1"/>
</dbReference>
<accession>A0A2N7TV10</accession>
<proteinExistence type="predicted"/>
<comment type="subcellular location">
    <subcellularLocation>
        <location evidence="1">Cell membrane</location>
        <topology evidence="1">Multi-pass membrane protein</topology>
    </subcellularLocation>
</comment>
<dbReference type="GO" id="GO:0019866">
    <property type="term" value="C:organelle inner membrane"/>
    <property type="evidence" value="ECO:0007669"/>
    <property type="project" value="InterPro"/>
</dbReference>
<dbReference type="GO" id="GO:0005886">
    <property type="term" value="C:plasma membrane"/>
    <property type="evidence" value="ECO:0007669"/>
    <property type="project" value="UniProtKB-SubCell"/>
</dbReference>
<keyword evidence="2" id="KW-0813">Transport</keyword>
<dbReference type="PROSITE" id="PS01035">
    <property type="entry name" value="PTS_EIIB_TYPE_1_CYS"/>
    <property type="match status" value="1"/>
</dbReference>
<dbReference type="OrthoDB" id="7571469at2"/>
<evidence type="ECO:0000256" key="2">
    <source>
        <dbReference type="ARBA" id="ARBA00022448"/>
    </source>
</evidence>
<keyword evidence="7 12" id="KW-0812">Transmembrane</keyword>
<dbReference type="PANTHER" id="PTHR30009">
    <property type="entry name" value="CYTOCHROME C-TYPE SYNTHESIS PROTEIN AND PTS TRANSMEMBRANE COMPONENT"/>
    <property type="match status" value="1"/>
</dbReference>
<dbReference type="GO" id="GO:0016301">
    <property type="term" value="F:kinase activity"/>
    <property type="evidence" value="ECO:0007669"/>
    <property type="project" value="UniProtKB-KW"/>
</dbReference>
<dbReference type="GO" id="GO:0015764">
    <property type="term" value="P:N-acetylglucosamine transport"/>
    <property type="evidence" value="ECO:0007669"/>
    <property type="project" value="TreeGrafter"/>
</dbReference>
<dbReference type="Pfam" id="PF02378">
    <property type="entry name" value="PTS_EIIC"/>
    <property type="match status" value="1"/>
</dbReference>
<feature type="transmembrane region" description="Helical" evidence="12">
    <location>
        <begin position="44"/>
        <end position="70"/>
    </location>
</feature>
<feature type="transmembrane region" description="Helical" evidence="12">
    <location>
        <begin position="77"/>
        <end position="96"/>
    </location>
</feature>
<comment type="caution">
    <text evidence="15">The sequence shown here is derived from an EMBL/GenBank/DDBJ whole genome shotgun (WGS) entry which is preliminary data.</text>
</comment>
<feature type="active site" description="Phosphocysteine intermediate; for EIIB activity" evidence="11">
    <location>
        <position position="409"/>
    </location>
</feature>
<feature type="transmembrane region" description="Helical" evidence="12">
    <location>
        <begin position="102"/>
        <end position="118"/>
    </location>
</feature>
<feature type="transmembrane region" description="Helical" evidence="12">
    <location>
        <begin position="266"/>
        <end position="282"/>
    </location>
</feature>
<evidence type="ECO:0000256" key="1">
    <source>
        <dbReference type="ARBA" id="ARBA00004651"/>
    </source>
</evidence>
<dbReference type="NCBIfam" id="TIGR01998">
    <property type="entry name" value="PTS-II-BC-nag"/>
    <property type="match status" value="1"/>
</dbReference>
<evidence type="ECO:0000256" key="5">
    <source>
        <dbReference type="ARBA" id="ARBA00022679"/>
    </source>
</evidence>
<feature type="domain" description="PTS EIIB type-1" evidence="13">
    <location>
        <begin position="514"/>
        <end position="590"/>
    </location>
</feature>
<evidence type="ECO:0000256" key="4">
    <source>
        <dbReference type="ARBA" id="ARBA00022597"/>
    </source>
</evidence>
<feature type="domain" description="PTS EIIB type-1" evidence="13">
    <location>
        <begin position="387"/>
        <end position="469"/>
    </location>
</feature>
<dbReference type="InterPro" id="IPR018113">
    <property type="entry name" value="PTrfase_EIIB_Cys"/>
</dbReference>
<dbReference type="RefSeq" id="WP_102626028.1">
    <property type="nucleotide sequence ID" value="NZ_PDOH01000049.1"/>
</dbReference>
<evidence type="ECO:0000256" key="12">
    <source>
        <dbReference type="SAM" id="Phobius"/>
    </source>
</evidence>
<evidence type="ECO:0000313" key="16">
    <source>
        <dbReference type="Proteomes" id="UP000235346"/>
    </source>
</evidence>
<evidence type="ECO:0000256" key="8">
    <source>
        <dbReference type="ARBA" id="ARBA00022777"/>
    </source>
</evidence>
<dbReference type="PROSITE" id="PS51103">
    <property type="entry name" value="PTS_EIIC_TYPE_1"/>
    <property type="match status" value="1"/>
</dbReference>
<name>A0A2N7TV10_9GAMM</name>
<dbReference type="PROSITE" id="PS51098">
    <property type="entry name" value="PTS_EIIB_TYPE_1"/>
    <property type="match status" value="2"/>
</dbReference>
<feature type="transmembrane region" description="Helical" evidence="12">
    <location>
        <begin position="138"/>
        <end position="158"/>
    </location>
</feature>
<feature type="transmembrane region" description="Helical" evidence="12">
    <location>
        <begin position="288"/>
        <end position="312"/>
    </location>
</feature>
<organism evidence="15 16">
    <name type="scientific">Halomonas heilongjiangensis</name>
    <dbReference type="NCBI Taxonomy" id="1387883"/>
    <lineage>
        <taxon>Bacteria</taxon>
        <taxon>Pseudomonadati</taxon>
        <taxon>Pseudomonadota</taxon>
        <taxon>Gammaproteobacteria</taxon>
        <taxon>Oceanospirillales</taxon>
        <taxon>Halomonadaceae</taxon>
        <taxon>Halomonas</taxon>
    </lineage>
</organism>
<evidence type="ECO:0000313" key="15">
    <source>
        <dbReference type="EMBL" id="PMR72024.1"/>
    </source>
</evidence>
<dbReference type="InterPro" id="IPR050429">
    <property type="entry name" value="PTS_Glucose_EIICBA"/>
</dbReference>